<dbReference type="Proteomes" id="UP001529510">
    <property type="component" value="Unassembled WGS sequence"/>
</dbReference>
<dbReference type="EMBL" id="JAMKFB020000004">
    <property type="protein sequence ID" value="KAL0196572.1"/>
    <property type="molecule type" value="Genomic_DNA"/>
</dbReference>
<comment type="caution">
    <text evidence="1">The sequence shown here is derived from an EMBL/GenBank/DDBJ whole genome shotgun (WGS) entry which is preliminary data.</text>
</comment>
<gene>
    <name evidence="1" type="ORF">M9458_010144</name>
</gene>
<protein>
    <submittedName>
        <fullName evidence="1">Uncharacterized protein</fullName>
    </submittedName>
</protein>
<reference evidence="1 2" key="1">
    <citation type="submission" date="2024-05" db="EMBL/GenBank/DDBJ databases">
        <title>Genome sequencing and assembly of Indian major carp, Cirrhinus mrigala (Hamilton, 1822).</title>
        <authorList>
            <person name="Mohindra V."/>
            <person name="Chowdhury L.M."/>
            <person name="Lal K."/>
            <person name="Jena J.K."/>
        </authorList>
    </citation>
    <scope>NUCLEOTIDE SEQUENCE [LARGE SCALE GENOMIC DNA]</scope>
    <source>
        <strain evidence="1">CM1030</strain>
        <tissue evidence="1">Blood</tissue>
    </source>
</reference>
<accession>A0ABD0RFG0</accession>
<sequence length="193" mass="21390">LCQLDTGSEADMEAAIDPLLCHYQGPMGSLLRRSNRYSPDLPDTYSACASEQRPVGTGSSCSRKRDFYTCSSALEPFDHMMMQLPDTSCVEDCERGECVLGSSGSYMGESEQIFINRQTGNTYSTFGKAPWRPQQELCAHNGVILHENPYAALHADSDLDEEHAAEPDASVYEQPAFPHRRWALSAIEDDQKA</sequence>
<proteinExistence type="predicted"/>
<feature type="non-terminal residue" evidence="1">
    <location>
        <position position="1"/>
    </location>
</feature>
<evidence type="ECO:0000313" key="2">
    <source>
        <dbReference type="Proteomes" id="UP001529510"/>
    </source>
</evidence>
<keyword evidence="2" id="KW-1185">Reference proteome</keyword>
<evidence type="ECO:0000313" key="1">
    <source>
        <dbReference type="EMBL" id="KAL0196572.1"/>
    </source>
</evidence>
<name>A0ABD0RFG0_CIRMR</name>
<dbReference type="AlphaFoldDB" id="A0ABD0RFG0"/>
<organism evidence="1 2">
    <name type="scientific">Cirrhinus mrigala</name>
    <name type="common">Mrigala</name>
    <dbReference type="NCBI Taxonomy" id="683832"/>
    <lineage>
        <taxon>Eukaryota</taxon>
        <taxon>Metazoa</taxon>
        <taxon>Chordata</taxon>
        <taxon>Craniata</taxon>
        <taxon>Vertebrata</taxon>
        <taxon>Euteleostomi</taxon>
        <taxon>Actinopterygii</taxon>
        <taxon>Neopterygii</taxon>
        <taxon>Teleostei</taxon>
        <taxon>Ostariophysi</taxon>
        <taxon>Cypriniformes</taxon>
        <taxon>Cyprinidae</taxon>
        <taxon>Labeoninae</taxon>
        <taxon>Labeonini</taxon>
        <taxon>Cirrhinus</taxon>
    </lineage>
</organism>